<sequence length="581" mass="62859">MPPSSQRSEEEGGRRVVHVGNAVLSVVVFVVALVSSMAILDPDRSGELLSARRRTPPMDYTENVFMEGYTPVVVQVHKRNVLVVPAAGSQGVSDVSRALDVFFSRGLGFVSGTGCAVTKGADMQSQVITLSDVHSALLLDRADPNATNTPPVADWGDATVSRSARYPSVLHLCSATSCMTPYVTQQWSDRAVAAASLLANKSAPRAPPLGVRAGPVDSFALVFGESSEALAVMQDLAEQRVSIPQKPLRRTGQLSVAPLVGKLAYGDLEASCNTSKQCSYRSPVKHAQLSALLEVVAARLPTAASKKRVFKEWLRRNASYLGAQAWASVDVLPFNSVVFTGSQAALHTFPVDLVYVDVDSRDSAATLAYLTALASDTDSHVRLHPRNLLVSIFPSEWMNNIVNALTLLEEKQRYCSIPLYKSCMANQADFAPSKRWRISHTNSWMGKDGLEGTYLSPFLERSRAAQIPVCTVLLSRQVGTLEELIQMASKVIRSYPPDASPMERFLYYSLGLSPEDEEVLTRLPATATDARGSVVSSSLGDLSGMMDYVAQYAGFAVPLVVGLVLTWSVCRRRGRSGRGSQ</sequence>
<dbReference type="KEGG" id="phet:94286231"/>
<dbReference type="RefSeq" id="XP_067752311.1">
    <property type="nucleotide sequence ID" value="XM_067896154.1"/>
</dbReference>
<comment type="caution">
    <text evidence="2">The sequence shown here is derived from an EMBL/GenBank/DDBJ whole genome shotgun (WGS) entry which is preliminary data.</text>
</comment>
<dbReference type="OrthoDB" id="273053at2759"/>
<dbReference type="Proteomes" id="UP000674318">
    <property type="component" value="Unassembled WGS sequence"/>
</dbReference>
<feature type="transmembrane region" description="Helical" evidence="1">
    <location>
        <begin position="21"/>
        <end position="40"/>
    </location>
</feature>
<reference evidence="2 3" key="1">
    <citation type="submission" date="2021-02" db="EMBL/GenBank/DDBJ databases">
        <title>Porcisia hertigi Genome sequencing and assembly.</title>
        <authorList>
            <person name="Almutairi H."/>
            <person name="Gatherer D."/>
        </authorList>
    </citation>
    <scope>NUCLEOTIDE SEQUENCE [LARGE SCALE GENOMIC DNA]</scope>
    <source>
        <strain evidence="2 3">C119</strain>
    </source>
</reference>
<keyword evidence="1" id="KW-0472">Membrane</keyword>
<evidence type="ECO:0000313" key="3">
    <source>
        <dbReference type="Proteomes" id="UP000674318"/>
    </source>
</evidence>
<keyword evidence="1" id="KW-1133">Transmembrane helix</keyword>
<feature type="transmembrane region" description="Helical" evidence="1">
    <location>
        <begin position="552"/>
        <end position="570"/>
    </location>
</feature>
<accession>A0A836L6I0</accession>
<proteinExistence type="predicted"/>
<dbReference type="GeneID" id="94286231"/>
<evidence type="ECO:0000256" key="1">
    <source>
        <dbReference type="SAM" id="Phobius"/>
    </source>
</evidence>
<dbReference type="AlphaFoldDB" id="A0A836L6I0"/>
<organism evidence="2 3">
    <name type="scientific">Porcisia hertigi</name>
    <dbReference type="NCBI Taxonomy" id="2761500"/>
    <lineage>
        <taxon>Eukaryota</taxon>
        <taxon>Discoba</taxon>
        <taxon>Euglenozoa</taxon>
        <taxon>Kinetoplastea</taxon>
        <taxon>Metakinetoplastina</taxon>
        <taxon>Trypanosomatida</taxon>
        <taxon>Trypanosomatidae</taxon>
        <taxon>Leishmaniinae</taxon>
        <taxon>Porcisia</taxon>
    </lineage>
</organism>
<protein>
    <submittedName>
        <fullName evidence="2">Uncharacterized protein</fullName>
    </submittedName>
</protein>
<evidence type="ECO:0000313" key="2">
    <source>
        <dbReference type="EMBL" id="KAG5489983.1"/>
    </source>
</evidence>
<gene>
    <name evidence="2" type="ORF">JKF63_00102</name>
</gene>
<keyword evidence="3" id="KW-1185">Reference proteome</keyword>
<name>A0A836L6I0_9TRYP</name>
<keyword evidence="1" id="KW-0812">Transmembrane</keyword>
<dbReference type="EMBL" id="JAFJZO010000036">
    <property type="protein sequence ID" value="KAG5489983.1"/>
    <property type="molecule type" value="Genomic_DNA"/>
</dbReference>